<evidence type="ECO:0000259" key="2">
    <source>
        <dbReference type="Pfam" id="PF11001"/>
    </source>
</evidence>
<accession>A0A2N8UGN9</accession>
<dbReference type="PANTHER" id="PTHR36102">
    <property type="entry name" value="CHROMOSOME 10, WHOLE GENOME SHOTGUN SEQUENCE"/>
    <property type="match status" value="1"/>
</dbReference>
<feature type="compositionally biased region" description="Basic residues" evidence="1">
    <location>
        <begin position="419"/>
        <end position="428"/>
    </location>
</feature>
<feature type="region of interest" description="Disordered" evidence="1">
    <location>
        <begin position="684"/>
        <end position="704"/>
    </location>
</feature>
<dbReference type="Pfam" id="PF11001">
    <property type="entry name" value="AFUB_07903_YDR124W_hel"/>
    <property type="match status" value="1"/>
</dbReference>
<evidence type="ECO:0000313" key="4">
    <source>
        <dbReference type="Proteomes" id="UP000239563"/>
    </source>
</evidence>
<feature type="compositionally biased region" description="Low complexity" evidence="1">
    <location>
        <begin position="190"/>
        <end position="202"/>
    </location>
</feature>
<sequence>MPRIPVRVEPYSSPSRQHRHYKNKRDQVLRALGKAAYINGSHFAIMWVSARGDVETYASDALQSRLDAWFVQGGIADEAKQLVKSAGGGSGGDVKVFEDSEEEGDEEEGDEEGDDVNVFLDEIKEGDGEGRKGKRGPLAPLNTAIANQHFLRSRAPWSTNATTAADDAFAAPKSAPLFPTTFTDEPPRASTPLAPRPSLSTPTLPPLATPPTVEITLANQAARTAFLELRFGQLQQGVCKTVAKAWIKIIEPKKQMRCPYNKGEAGKPDWWPAGVRHKEPDHLMKPERHALLLTILRSPRVKVARLQLATAEVVALIKADKVSLLMDVYRIAREEERLREGGEGGEDREVRVGVSTLDGWCREGSEPTSQGRQIARSATPEAAAGDKRKRSAAMVKSSSTSSVVHKRRSIATTTEVAPKPHHPTRAKARNSFATTHSTHHHQHQQQQLYGLGLMAPTPALPSGSAAAGMARSHSFSAAPSFDRSTLDAGTAGAAGAAGSCCSADTSPWPPSAPYFTEVNGLVTPLTATSSIDPSFAHDLAAAPPPHAGFYYAAPPPPPAPAAPAGPGAASFGYDASLGMPMQPAQVFEPNALGLDTWSFGQFDLSDLSSSSSWSHGAGGTAAVAGEASFSLDSIEGVPRTPSPGPPRAADAQARLRLELAKHDVLAHQHEQLHPSLHAAEAYWLPPPPPPPATAAADGRQMDHH</sequence>
<feature type="domain" description="Subtelomeric hrmA-associated cluster protein AFUB-079030/YDR124W-like helical bundle" evidence="2">
    <location>
        <begin position="218"/>
        <end position="333"/>
    </location>
</feature>
<feature type="compositionally biased region" description="Low complexity" evidence="1">
    <location>
        <begin position="392"/>
        <end position="403"/>
    </location>
</feature>
<feature type="region of interest" description="Disordered" evidence="1">
    <location>
        <begin position="479"/>
        <end position="502"/>
    </location>
</feature>
<dbReference type="InterPro" id="IPR047092">
    <property type="entry name" value="AFUB_07903/YDR124W-like_hel"/>
</dbReference>
<feature type="region of interest" description="Disordered" evidence="1">
    <location>
        <begin position="181"/>
        <end position="207"/>
    </location>
</feature>
<dbReference type="Proteomes" id="UP000239563">
    <property type="component" value="Chromosome X"/>
</dbReference>
<organism evidence="3 4">
    <name type="scientific">Sporisorium reilianum f. sp. reilianum</name>
    <dbReference type="NCBI Taxonomy" id="72559"/>
    <lineage>
        <taxon>Eukaryota</taxon>
        <taxon>Fungi</taxon>
        <taxon>Dikarya</taxon>
        <taxon>Basidiomycota</taxon>
        <taxon>Ustilaginomycotina</taxon>
        <taxon>Ustilaginomycetes</taxon>
        <taxon>Ustilaginales</taxon>
        <taxon>Ustilaginaceae</taxon>
        <taxon>Sporisorium</taxon>
    </lineage>
</organism>
<dbReference type="EMBL" id="LT795063">
    <property type="protein sequence ID" value="SJX63920.1"/>
    <property type="molecule type" value="Genomic_DNA"/>
</dbReference>
<evidence type="ECO:0000256" key="1">
    <source>
        <dbReference type="SAM" id="MobiDB-lite"/>
    </source>
</evidence>
<dbReference type="AlphaFoldDB" id="A0A2N8UGN9"/>
<evidence type="ECO:0000313" key="3">
    <source>
        <dbReference type="EMBL" id="SJX63920.1"/>
    </source>
</evidence>
<feature type="region of interest" description="Disordered" evidence="1">
    <location>
        <begin position="84"/>
        <end position="115"/>
    </location>
</feature>
<dbReference type="PANTHER" id="PTHR36102:SF1">
    <property type="entry name" value="YDR124W-LIKE HELICAL BUNDLE DOMAIN-CONTAINING PROTEIN"/>
    <property type="match status" value="1"/>
</dbReference>
<dbReference type="InterPro" id="IPR021264">
    <property type="entry name" value="AFUB_079030/YDR124W-like"/>
</dbReference>
<feature type="compositionally biased region" description="Low complexity" evidence="1">
    <location>
        <begin position="487"/>
        <end position="502"/>
    </location>
</feature>
<feature type="compositionally biased region" description="Acidic residues" evidence="1">
    <location>
        <begin position="99"/>
        <end position="115"/>
    </location>
</feature>
<proteinExistence type="predicted"/>
<gene>
    <name evidence="3" type="ORF">SRS1_14622</name>
</gene>
<name>A0A2N8UGN9_9BASI</name>
<protein>
    <recommendedName>
        <fullName evidence="2">Subtelomeric hrmA-associated cluster protein AFUB-079030/YDR124W-like helical bundle domain-containing protein</fullName>
    </recommendedName>
</protein>
<feature type="region of interest" description="Disordered" evidence="1">
    <location>
        <begin position="359"/>
        <end position="447"/>
    </location>
</feature>
<reference evidence="3 4" key="1">
    <citation type="submission" date="2017-02" db="EMBL/GenBank/DDBJ databases">
        <authorList>
            <person name="Peterson S.W."/>
        </authorList>
    </citation>
    <scope>NUCLEOTIDE SEQUENCE [LARGE SCALE GENOMIC DNA]</scope>
    <source>
        <strain evidence="3 4">SRS1_H2-8</strain>
    </source>
</reference>
<feature type="region of interest" description="Disordered" evidence="1">
    <location>
        <begin position="1"/>
        <end position="22"/>
    </location>
</feature>